<sequence length="129" mass="14490">MSIDNTEVIRQGYDAHARRDFAAIFATLHPEVEFVQTDLVPWGGSHHGHEGVREFFGKLNARIETQVVPEEYVEAGEQVAVLGHIQGKVRATGHEFTLRIVHIWTVRDGLVTRFEAYIDTPAMLRALAA</sequence>
<dbReference type="PANTHER" id="PTHR41252:SF1">
    <property type="entry name" value="BLR2505 PROTEIN"/>
    <property type="match status" value="1"/>
</dbReference>
<dbReference type="RefSeq" id="WP_119321190.1">
    <property type="nucleotide sequence ID" value="NZ_AP025739.1"/>
</dbReference>
<dbReference type="PANTHER" id="PTHR41252">
    <property type="entry name" value="BLR2505 PROTEIN"/>
    <property type="match status" value="1"/>
</dbReference>
<reference evidence="1 2" key="1">
    <citation type="journal article" date="2019" name="Int. J. Syst. Evol. Microbiol.">
        <title>Capsulimonas corticalis gen. nov., sp. nov., an aerobic capsulated bacterium, of a novel bacterial order, Capsulimonadales ord. nov., of the class Armatimonadia of the phylum Armatimonadetes.</title>
        <authorList>
            <person name="Li J."/>
            <person name="Kudo C."/>
            <person name="Tonouchi A."/>
        </authorList>
    </citation>
    <scope>NUCLEOTIDE SEQUENCE [LARGE SCALE GENOMIC DNA]</scope>
    <source>
        <strain evidence="1 2">AX-7</strain>
    </source>
</reference>
<dbReference type="EMBL" id="AP025739">
    <property type="protein sequence ID" value="BDI30217.1"/>
    <property type="molecule type" value="Genomic_DNA"/>
</dbReference>
<accession>A0A402CUZ1</accession>
<dbReference type="AlphaFoldDB" id="A0A402CUZ1"/>
<organism evidence="1 2">
    <name type="scientific">Capsulimonas corticalis</name>
    <dbReference type="NCBI Taxonomy" id="2219043"/>
    <lineage>
        <taxon>Bacteria</taxon>
        <taxon>Bacillati</taxon>
        <taxon>Armatimonadota</taxon>
        <taxon>Armatimonadia</taxon>
        <taxon>Capsulimonadales</taxon>
        <taxon>Capsulimonadaceae</taxon>
        <taxon>Capsulimonas</taxon>
    </lineage>
</organism>
<dbReference type="Gene3D" id="3.10.450.50">
    <property type="match status" value="1"/>
</dbReference>
<dbReference type="InterPro" id="IPR037401">
    <property type="entry name" value="SnoaL-like"/>
</dbReference>
<proteinExistence type="predicted"/>
<evidence type="ECO:0000313" key="1">
    <source>
        <dbReference type="EMBL" id="BDI30217.1"/>
    </source>
</evidence>
<name>A0A402CUZ1_9BACT</name>
<dbReference type="Proteomes" id="UP000287394">
    <property type="component" value="Chromosome"/>
</dbReference>
<dbReference type="InterPro" id="IPR032710">
    <property type="entry name" value="NTF2-like_dom_sf"/>
</dbReference>
<protein>
    <submittedName>
        <fullName evidence="1">Uncharacterized protein</fullName>
    </submittedName>
</protein>
<dbReference type="SUPFAM" id="SSF54427">
    <property type="entry name" value="NTF2-like"/>
    <property type="match status" value="1"/>
</dbReference>
<keyword evidence="2" id="KW-1185">Reference proteome</keyword>
<dbReference type="OrthoDB" id="8451859at2"/>
<evidence type="ECO:0000313" key="2">
    <source>
        <dbReference type="Proteomes" id="UP000287394"/>
    </source>
</evidence>
<gene>
    <name evidence="1" type="ORF">CCAX7_22680</name>
</gene>
<dbReference type="KEGG" id="ccot:CCAX7_22680"/>
<dbReference type="Pfam" id="PF12680">
    <property type="entry name" value="SnoaL_2"/>
    <property type="match status" value="1"/>
</dbReference>